<dbReference type="InterPro" id="IPR045211">
    <property type="entry name" value="TFP11/STIP/Ntr1"/>
</dbReference>
<evidence type="ECO:0000256" key="12">
    <source>
        <dbReference type="SAM" id="MobiDB-lite"/>
    </source>
</evidence>
<feature type="region of interest" description="Disordered" evidence="12">
    <location>
        <begin position="1"/>
        <end position="74"/>
    </location>
</feature>
<evidence type="ECO:0000256" key="10">
    <source>
        <dbReference type="ARBA" id="ARBA00026086"/>
    </source>
</evidence>
<feature type="compositionally biased region" description="Basic and acidic residues" evidence="12">
    <location>
        <begin position="102"/>
        <end position="117"/>
    </location>
</feature>
<dbReference type="PROSITE" id="PS50174">
    <property type="entry name" value="G_PATCH"/>
    <property type="match status" value="1"/>
</dbReference>
<comment type="subunit">
    <text evidence="10">Identified in the spliceosome C complex. Found in the Intron Large (IL) complex, a post-mRNA release spliceosomal complex containing the excised intron, U2, U5 and U6 snRNPs, and splicing factors. Interacts with TUFT1. Interacts with DHX15; indicative for a recruitment of DHX15 to the IL complex. Interacts with GCFC2.</text>
</comment>
<dbReference type="GO" id="GO:0003676">
    <property type="term" value="F:nucleic acid binding"/>
    <property type="evidence" value="ECO:0007669"/>
    <property type="project" value="InterPro"/>
</dbReference>
<dbReference type="SMR" id="A0A8C6MRA5"/>
<reference evidence="14" key="2">
    <citation type="submission" date="2025-09" db="UniProtKB">
        <authorList>
            <consortium name="Ensembl"/>
        </authorList>
    </citation>
    <scope>IDENTIFICATION</scope>
</reference>
<dbReference type="InterPro" id="IPR000467">
    <property type="entry name" value="G_patch_dom"/>
</dbReference>
<feature type="compositionally biased region" description="Acidic residues" evidence="12">
    <location>
        <begin position="14"/>
        <end position="29"/>
    </location>
</feature>
<dbReference type="GO" id="GO:0016607">
    <property type="term" value="C:nuclear speck"/>
    <property type="evidence" value="ECO:0007669"/>
    <property type="project" value="Ensembl"/>
</dbReference>
<dbReference type="GO" id="GO:0071008">
    <property type="term" value="C:U2-type post-mRNA release spliceosomal complex"/>
    <property type="evidence" value="ECO:0007669"/>
    <property type="project" value="Ensembl"/>
</dbReference>
<sequence length="838" mass="96305">MSLSHLYRDGEGHLDDDDDDERENFEITDWDLQNEFNPNRQRHWQTKEEATYGVWAERDSDEERPSFGGKRARDYSAPVNFISAGLKKGAAEEADSEDSDAEEKPVKQEDFPKDLGPKKLKTGGNFKPSQKGFSGGTKSFMDFGSWERHTKGIGQKLLQKMGYVPGRGLGKNAQGIINPIEAKQRKGKGAVGAYGSERTTQSLQDFPVADSEEEAEEEFQKELSQWRKDPSGSKKKPKYSYKTVEELKAKGRVSKKLTAPQKELSQVKVIDMTGREQKVYYSYSQISHKHSVPDEGVPLLAQLPPTAGKEARMPGFALPELEHNLQLLIERTEQEIIQSDRQLQYERDMVVSLSHELEKTAEVLAHEERVISNLSKVLALVEECERRMQPHGADPLTLDECARIFETLQDKYYEEYRLADRADLAVAIVYPLVKDYFKDWHPLEDGSYGTQIISKWKSLLENDQLLSHSSQDLSSDAFHRLMWEVWMPFVRNVVAQWQPRNCEPMVDFLDSWAHIIPVWILDNILDQLIFPKLQKEVDNWNPLTDTVPIHSWIHPWLPLMQARLEPLYSPVRSKLSSALQKWHPSDASAKLILQPWKEVLTPGSWEAFMLRNIVPKLGMCLGELVINPHQQHMDAFYWVMDWEGMISVSSLVGLLEKHFFPKWLQVLCSWLSNSPNYEEITKWYLGWKSMFSDQVLAHPSVKDKFNEALDIMNRAVSSNVGAYMQPGARENIAYLTHTERRKDFQYEAMQERREAENMAQRGIGVAASSVPMNFKDLIETKAEEHNIVFMPVIGKRHEGKQLYTFGRIVIYIDRGVVFVQGEKTWVPTSLQSLIDMAK</sequence>
<dbReference type="Proteomes" id="UP000694415">
    <property type="component" value="Unplaced"/>
</dbReference>
<dbReference type="InterPro" id="IPR024933">
    <property type="entry name" value="TFP11"/>
</dbReference>
<dbReference type="InterPro" id="IPR022159">
    <property type="entry name" value="STIP/TFIP11_N"/>
</dbReference>
<keyword evidence="15" id="KW-1185">Reference proteome</keyword>
<evidence type="ECO:0000313" key="14">
    <source>
        <dbReference type="Ensembl" id="ENSMSIP00000006978.1"/>
    </source>
</evidence>
<dbReference type="PIRSF" id="PIRSF017706">
    <property type="entry name" value="TFIP11"/>
    <property type="match status" value="1"/>
</dbReference>
<dbReference type="GO" id="GO:0031214">
    <property type="term" value="P:biomineral tissue development"/>
    <property type="evidence" value="ECO:0007669"/>
    <property type="project" value="UniProtKB-KW"/>
</dbReference>
<evidence type="ECO:0000256" key="11">
    <source>
        <dbReference type="PIRNR" id="PIRNR017706"/>
    </source>
</evidence>
<evidence type="ECO:0000256" key="3">
    <source>
        <dbReference type="ARBA" id="ARBA00015137"/>
    </source>
</evidence>
<keyword evidence="7 11" id="KW-0508">mRNA splicing</keyword>
<organism evidence="14 15">
    <name type="scientific">Mus spicilegus</name>
    <name type="common">Mound-building mouse</name>
    <dbReference type="NCBI Taxonomy" id="10103"/>
    <lineage>
        <taxon>Eukaryota</taxon>
        <taxon>Metazoa</taxon>
        <taxon>Chordata</taxon>
        <taxon>Craniata</taxon>
        <taxon>Vertebrata</taxon>
        <taxon>Euteleostomi</taxon>
        <taxon>Mammalia</taxon>
        <taxon>Eutheria</taxon>
        <taxon>Euarchontoglires</taxon>
        <taxon>Glires</taxon>
        <taxon>Rodentia</taxon>
        <taxon>Myomorpha</taxon>
        <taxon>Muroidea</taxon>
        <taxon>Muridae</taxon>
        <taxon>Murinae</taxon>
        <taxon>Mus</taxon>
        <taxon>Mus</taxon>
    </lineage>
</organism>
<dbReference type="PANTHER" id="PTHR23329">
    <property type="entry name" value="TUFTELIN-INTERACTING PROTEIN 11-RELATED"/>
    <property type="match status" value="1"/>
</dbReference>
<dbReference type="GO" id="GO:0031012">
    <property type="term" value="C:extracellular matrix"/>
    <property type="evidence" value="ECO:0007669"/>
    <property type="project" value="Ensembl"/>
</dbReference>
<proteinExistence type="inferred from homology"/>
<evidence type="ECO:0000256" key="6">
    <source>
        <dbReference type="ARBA" id="ARBA00022728"/>
    </source>
</evidence>
<comment type="subcellular location">
    <subcellularLocation>
        <location evidence="1 11">Nucleus</location>
    </subcellularLocation>
</comment>
<dbReference type="SMART" id="SM00443">
    <property type="entry name" value="G_patch"/>
    <property type="match status" value="1"/>
</dbReference>
<dbReference type="PANTHER" id="PTHR23329:SF1">
    <property type="entry name" value="TUFTELIN-INTERACTING PROTEIN 11"/>
    <property type="match status" value="1"/>
</dbReference>
<evidence type="ECO:0000256" key="2">
    <source>
        <dbReference type="ARBA" id="ARBA00010900"/>
    </source>
</evidence>
<keyword evidence="6 11" id="KW-0747">Spliceosome</keyword>
<comment type="function">
    <text evidence="9 11">Involved in pre-mRNA splicing, specifically in spliceosome disassembly during late-stage splicing events. Intron turnover seems to proceed through reactions in two lariat-intron associated complexes termed Intron Large (IL) and Intron Small (IS). In cooperation with DHX15 seems to mediate the transition of the U2, U5 and U6 snRNP-containing IL complex to the snRNP-free IS complex leading to efficient debranching and turnover of excised introns. May play a role in the differentiation of ameloblasts and odontoblasts or in the forming of the enamel extracellular matrix.</text>
</comment>
<evidence type="ECO:0000259" key="13">
    <source>
        <dbReference type="PROSITE" id="PS50174"/>
    </source>
</evidence>
<dbReference type="Pfam" id="PF07842">
    <property type="entry name" value="GCFC"/>
    <property type="match status" value="1"/>
</dbReference>
<comment type="similarity">
    <text evidence="2 11">Belongs to the TFP11/STIP family.</text>
</comment>
<evidence type="ECO:0000256" key="4">
    <source>
        <dbReference type="ARBA" id="ARBA00022591"/>
    </source>
</evidence>
<evidence type="ECO:0000256" key="1">
    <source>
        <dbReference type="ARBA" id="ARBA00004123"/>
    </source>
</evidence>
<feature type="domain" description="G-patch" evidence="13">
    <location>
        <begin position="150"/>
        <end position="196"/>
    </location>
</feature>
<dbReference type="GeneTree" id="ENSGT00390000012739"/>
<evidence type="ECO:0000256" key="9">
    <source>
        <dbReference type="ARBA" id="ARBA00024931"/>
    </source>
</evidence>
<reference evidence="14" key="1">
    <citation type="submission" date="2025-08" db="UniProtKB">
        <authorList>
            <consortium name="Ensembl"/>
        </authorList>
    </citation>
    <scope>IDENTIFICATION</scope>
</reference>
<feature type="compositionally biased region" description="Basic and acidic residues" evidence="12">
    <location>
        <begin position="218"/>
        <end position="232"/>
    </location>
</feature>
<keyword evidence="5 11" id="KW-0507">mRNA processing</keyword>
<dbReference type="GO" id="GO:0000390">
    <property type="term" value="P:spliceosomal complex disassembly"/>
    <property type="evidence" value="ECO:0007669"/>
    <property type="project" value="Ensembl"/>
</dbReference>
<name>A0A8C6MRA5_MUSSI</name>
<dbReference type="GO" id="GO:0000781">
    <property type="term" value="C:chromosome, telomeric region"/>
    <property type="evidence" value="ECO:0007669"/>
    <property type="project" value="Ensembl"/>
</dbReference>
<protein>
    <recommendedName>
        <fullName evidence="3 11">Tuftelin-interacting protein 11</fullName>
    </recommendedName>
</protein>
<accession>A0A8C6MRA5</accession>
<dbReference type="GO" id="GO:0071013">
    <property type="term" value="C:catalytic step 2 spliceosome"/>
    <property type="evidence" value="ECO:0007669"/>
    <property type="project" value="Ensembl"/>
</dbReference>
<feature type="compositionally biased region" description="Acidic residues" evidence="12">
    <location>
        <begin position="92"/>
        <end position="101"/>
    </location>
</feature>
<feature type="region of interest" description="Disordered" evidence="12">
    <location>
        <begin position="86"/>
        <end position="137"/>
    </location>
</feature>
<dbReference type="Pfam" id="PF12457">
    <property type="entry name" value="TIP_N"/>
    <property type="match status" value="1"/>
</dbReference>
<evidence type="ECO:0000256" key="5">
    <source>
        <dbReference type="ARBA" id="ARBA00022664"/>
    </source>
</evidence>
<evidence type="ECO:0000313" key="15">
    <source>
        <dbReference type="Proteomes" id="UP000694415"/>
    </source>
</evidence>
<evidence type="ECO:0000256" key="8">
    <source>
        <dbReference type="ARBA" id="ARBA00023242"/>
    </source>
</evidence>
<dbReference type="InterPro" id="IPR022783">
    <property type="entry name" value="GCFC_dom"/>
</dbReference>
<dbReference type="Ensembl" id="ENSMSIT00000008850.1">
    <property type="protein sequence ID" value="ENSMSIP00000006978.1"/>
    <property type="gene ID" value="ENSMSIG00000006197.1"/>
</dbReference>
<dbReference type="GO" id="GO:0005730">
    <property type="term" value="C:nucleolus"/>
    <property type="evidence" value="ECO:0007669"/>
    <property type="project" value="Ensembl"/>
</dbReference>
<dbReference type="GO" id="GO:0031333">
    <property type="term" value="P:negative regulation of protein-containing complex assembly"/>
    <property type="evidence" value="ECO:0007669"/>
    <property type="project" value="Ensembl"/>
</dbReference>
<feature type="compositionally biased region" description="Basic and acidic residues" evidence="12">
    <location>
        <begin position="1"/>
        <end position="13"/>
    </location>
</feature>
<keyword evidence="8 11" id="KW-0539">Nucleus</keyword>
<keyword evidence="4" id="KW-0091">Biomineralization</keyword>
<feature type="region of interest" description="Disordered" evidence="12">
    <location>
        <begin position="193"/>
        <end position="237"/>
    </location>
</feature>
<dbReference type="AlphaFoldDB" id="A0A8C6MRA5"/>
<dbReference type="Pfam" id="PF01585">
    <property type="entry name" value="G-patch"/>
    <property type="match status" value="1"/>
</dbReference>
<evidence type="ECO:0000256" key="7">
    <source>
        <dbReference type="ARBA" id="ARBA00023187"/>
    </source>
</evidence>
<feature type="compositionally biased region" description="Basic and acidic residues" evidence="12">
    <location>
        <begin position="45"/>
        <end position="65"/>
    </location>
</feature>